<evidence type="ECO:0000313" key="2">
    <source>
        <dbReference type="Proteomes" id="UP000006038"/>
    </source>
</evidence>
<proteinExistence type="predicted"/>
<organism evidence="1">
    <name type="scientific">Oryza brachyantha</name>
    <name type="common">malo sina</name>
    <dbReference type="NCBI Taxonomy" id="4533"/>
    <lineage>
        <taxon>Eukaryota</taxon>
        <taxon>Viridiplantae</taxon>
        <taxon>Streptophyta</taxon>
        <taxon>Embryophyta</taxon>
        <taxon>Tracheophyta</taxon>
        <taxon>Spermatophyta</taxon>
        <taxon>Magnoliopsida</taxon>
        <taxon>Liliopsida</taxon>
        <taxon>Poales</taxon>
        <taxon>Poaceae</taxon>
        <taxon>BOP clade</taxon>
        <taxon>Oryzoideae</taxon>
        <taxon>Oryzeae</taxon>
        <taxon>Oryzinae</taxon>
        <taxon>Oryza</taxon>
    </lineage>
</organism>
<dbReference type="HOGENOM" id="CLU_2376188_0_0_1"/>
<name>J3N662_ORYBR</name>
<accession>J3N662</accession>
<dbReference type="Proteomes" id="UP000006038">
    <property type="component" value="Chromosome 11"/>
</dbReference>
<dbReference type="Gramene" id="OB11G12980.1">
    <property type="protein sequence ID" value="OB11G12980.1"/>
    <property type="gene ID" value="OB11G12980"/>
</dbReference>
<sequence length="95" mass="10601">MFVSYVHDDTSAMTQNRSCHELGETSSAHRSHLDTQTHPTLLINSSLINHILNYIAKNILAITKSSCLINYLSLHTWSPSCKTKGHGRTHSHTTS</sequence>
<reference evidence="1" key="1">
    <citation type="journal article" date="2013" name="Nat. Commun.">
        <title>Whole-genome sequencing of Oryza brachyantha reveals mechanisms underlying Oryza genome evolution.</title>
        <authorList>
            <person name="Chen J."/>
            <person name="Huang Q."/>
            <person name="Gao D."/>
            <person name="Wang J."/>
            <person name="Lang Y."/>
            <person name="Liu T."/>
            <person name="Li B."/>
            <person name="Bai Z."/>
            <person name="Luis Goicoechea J."/>
            <person name="Liang C."/>
            <person name="Chen C."/>
            <person name="Zhang W."/>
            <person name="Sun S."/>
            <person name="Liao Y."/>
            <person name="Zhang X."/>
            <person name="Yang L."/>
            <person name="Song C."/>
            <person name="Wang M."/>
            <person name="Shi J."/>
            <person name="Liu G."/>
            <person name="Liu J."/>
            <person name="Zhou H."/>
            <person name="Zhou W."/>
            <person name="Yu Q."/>
            <person name="An N."/>
            <person name="Chen Y."/>
            <person name="Cai Q."/>
            <person name="Wang B."/>
            <person name="Liu B."/>
            <person name="Min J."/>
            <person name="Huang Y."/>
            <person name="Wu H."/>
            <person name="Li Z."/>
            <person name="Zhang Y."/>
            <person name="Yin Y."/>
            <person name="Song W."/>
            <person name="Jiang J."/>
            <person name="Jackson S.A."/>
            <person name="Wing R.A."/>
            <person name="Wang J."/>
            <person name="Chen M."/>
        </authorList>
    </citation>
    <scope>NUCLEOTIDE SEQUENCE [LARGE SCALE GENOMIC DNA]</scope>
    <source>
        <strain evidence="1">cv. IRGC 101232</strain>
    </source>
</reference>
<protein>
    <submittedName>
        <fullName evidence="1">Uncharacterized protein</fullName>
    </submittedName>
</protein>
<reference evidence="1" key="2">
    <citation type="submission" date="2013-04" db="UniProtKB">
        <authorList>
            <consortium name="EnsemblPlants"/>
        </authorList>
    </citation>
    <scope>IDENTIFICATION</scope>
</reference>
<evidence type="ECO:0000313" key="1">
    <source>
        <dbReference type="EnsemblPlants" id="OB11G12980.1"/>
    </source>
</evidence>
<keyword evidence="2" id="KW-1185">Reference proteome</keyword>
<dbReference type="EnsemblPlants" id="OB11G12980.1">
    <property type="protein sequence ID" value="OB11G12980.1"/>
    <property type="gene ID" value="OB11G12980"/>
</dbReference>
<dbReference type="AlphaFoldDB" id="J3N662"/>